<evidence type="ECO:0000313" key="9">
    <source>
        <dbReference type="Proteomes" id="UP000676194"/>
    </source>
</evidence>
<name>A0A8E6EUU5_9BACT</name>
<keyword evidence="2" id="KW-0805">Transcription regulation</keyword>
<accession>A0A8E6EUU5</accession>
<dbReference type="Pfam" id="PF00072">
    <property type="entry name" value="Response_reg"/>
    <property type="match status" value="1"/>
</dbReference>
<dbReference type="SMART" id="SM00448">
    <property type="entry name" value="REC"/>
    <property type="match status" value="1"/>
</dbReference>
<keyword evidence="9" id="KW-1185">Reference proteome</keyword>
<evidence type="ECO:0000256" key="4">
    <source>
        <dbReference type="ARBA" id="ARBA00023163"/>
    </source>
</evidence>
<feature type="modified residue" description="4-aspartylphosphate" evidence="5">
    <location>
        <position position="59"/>
    </location>
</feature>
<dbReference type="Gene3D" id="3.40.50.2300">
    <property type="match status" value="1"/>
</dbReference>
<dbReference type="PANTHER" id="PTHR43214">
    <property type="entry name" value="TWO-COMPONENT RESPONSE REGULATOR"/>
    <property type="match status" value="1"/>
</dbReference>
<keyword evidence="1 5" id="KW-0597">Phosphoprotein</keyword>
<organism evidence="8 9">
    <name type="scientific">Telmatocola sphagniphila</name>
    <dbReference type="NCBI Taxonomy" id="1123043"/>
    <lineage>
        <taxon>Bacteria</taxon>
        <taxon>Pseudomonadati</taxon>
        <taxon>Planctomycetota</taxon>
        <taxon>Planctomycetia</taxon>
        <taxon>Gemmatales</taxon>
        <taxon>Gemmataceae</taxon>
    </lineage>
</organism>
<dbReference type="PRINTS" id="PR00038">
    <property type="entry name" value="HTHLUXR"/>
</dbReference>
<sequence length="219" mass="23699">MIRANKLRIFLADDHAVVREGLKALINAQSTMQVVGEASNGIEACQLVLTLKPDVVVMDVSMPGLSGSQATSRLRQECATIRVLALTVHEDKGYIRQLLAAGAAGYVLKRAAPEELIHAIRAVAAGGVYLDPIMASKVVGGFVRKPVGENSQSMELSDRETEVAKRTAAGYSNKEIAARLELSIKTVETYRSRAMDKLGLHSRADLVRYAVQQGWLQNG</sequence>
<dbReference type="SUPFAM" id="SSF46894">
    <property type="entry name" value="C-terminal effector domain of the bipartite response regulators"/>
    <property type="match status" value="1"/>
</dbReference>
<dbReference type="InterPro" id="IPR058245">
    <property type="entry name" value="NreC/VraR/RcsB-like_REC"/>
</dbReference>
<keyword evidence="3" id="KW-0238">DNA-binding</keyword>
<feature type="domain" description="Response regulatory" evidence="7">
    <location>
        <begin position="8"/>
        <end position="124"/>
    </location>
</feature>
<evidence type="ECO:0000259" key="7">
    <source>
        <dbReference type="PROSITE" id="PS50110"/>
    </source>
</evidence>
<dbReference type="EMBL" id="CP074694">
    <property type="protein sequence ID" value="QVL34114.1"/>
    <property type="molecule type" value="Genomic_DNA"/>
</dbReference>
<dbReference type="PROSITE" id="PS00622">
    <property type="entry name" value="HTH_LUXR_1"/>
    <property type="match status" value="1"/>
</dbReference>
<reference evidence="8" key="1">
    <citation type="submission" date="2021-05" db="EMBL/GenBank/DDBJ databases">
        <title>Complete genome sequence of the cellulolytic planctomycete Telmatocola sphagniphila SP2T and characterization of the first cellulase from planctomycetes.</title>
        <authorList>
            <person name="Rakitin A.L."/>
            <person name="Beletsky A.V."/>
            <person name="Naumoff D.G."/>
            <person name="Kulichevskaya I.S."/>
            <person name="Mardanov A.V."/>
            <person name="Ravin N.V."/>
            <person name="Dedysh S.N."/>
        </authorList>
    </citation>
    <scope>NUCLEOTIDE SEQUENCE</scope>
    <source>
        <strain evidence="8">SP2T</strain>
    </source>
</reference>
<protein>
    <submittedName>
        <fullName evidence="8">Response regulator transcription factor</fullName>
    </submittedName>
</protein>
<dbReference type="InterPro" id="IPR039420">
    <property type="entry name" value="WalR-like"/>
</dbReference>
<dbReference type="Proteomes" id="UP000676194">
    <property type="component" value="Chromosome"/>
</dbReference>
<gene>
    <name evidence="8" type="ORF">KIH39_09465</name>
</gene>
<evidence type="ECO:0000256" key="2">
    <source>
        <dbReference type="ARBA" id="ARBA00023015"/>
    </source>
</evidence>
<keyword evidence="4" id="KW-0804">Transcription</keyword>
<dbReference type="PANTHER" id="PTHR43214:SF41">
    <property type="entry name" value="NITRATE_NITRITE RESPONSE REGULATOR PROTEIN NARP"/>
    <property type="match status" value="1"/>
</dbReference>
<dbReference type="SUPFAM" id="SSF52172">
    <property type="entry name" value="CheY-like"/>
    <property type="match status" value="1"/>
</dbReference>
<evidence type="ECO:0000313" key="8">
    <source>
        <dbReference type="EMBL" id="QVL34114.1"/>
    </source>
</evidence>
<dbReference type="RefSeq" id="WP_213499087.1">
    <property type="nucleotide sequence ID" value="NZ_CP074694.1"/>
</dbReference>
<dbReference type="InterPro" id="IPR000792">
    <property type="entry name" value="Tscrpt_reg_LuxR_C"/>
</dbReference>
<dbReference type="AlphaFoldDB" id="A0A8E6EUU5"/>
<dbReference type="InterPro" id="IPR001789">
    <property type="entry name" value="Sig_transdc_resp-reg_receiver"/>
</dbReference>
<dbReference type="SMART" id="SM00421">
    <property type="entry name" value="HTH_LUXR"/>
    <property type="match status" value="1"/>
</dbReference>
<dbReference type="CDD" id="cd06170">
    <property type="entry name" value="LuxR_C_like"/>
    <property type="match status" value="1"/>
</dbReference>
<dbReference type="CDD" id="cd17535">
    <property type="entry name" value="REC_NarL-like"/>
    <property type="match status" value="1"/>
</dbReference>
<dbReference type="GO" id="GO:0000160">
    <property type="term" value="P:phosphorelay signal transduction system"/>
    <property type="evidence" value="ECO:0007669"/>
    <property type="project" value="InterPro"/>
</dbReference>
<dbReference type="GO" id="GO:0003677">
    <property type="term" value="F:DNA binding"/>
    <property type="evidence" value="ECO:0007669"/>
    <property type="project" value="UniProtKB-KW"/>
</dbReference>
<dbReference type="InterPro" id="IPR016032">
    <property type="entry name" value="Sig_transdc_resp-reg_C-effctor"/>
</dbReference>
<evidence type="ECO:0000259" key="6">
    <source>
        <dbReference type="PROSITE" id="PS50043"/>
    </source>
</evidence>
<dbReference type="GO" id="GO:0006355">
    <property type="term" value="P:regulation of DNA-templated transcription"/>
    <property type="evidence" value="ECO:0007669"/>
    <property type="project" value="InterPro"/>
</dbReference>
<dbReference type="Pfam" id="PF00196">
    <property type="entry name" value="GerE"/>
    <property type="match status" value="1"/>
</dbReference>
<dbReference type="PROSITE" id="PS50110">
    <property type="entry name" value="RESPONSE_REGULATORY"/>
    <property type="match status" value="1"/>
</dbReference>
<feature type="domain" description="HTH luxR-type" evidence="6">
    <location>
        <begin position="149"/>
        <end position="214"/>
    </location>
</feature>
<dbReference type="PROSITE" id="PS50043">
    <property type="entry name" value="HTH_LUXR_2"/>
    <property type="match status" value="1"/>
</dbReference>
<evidence type="ECO:0000256" key="3">
    <source>
        <dbReference type="ARBA" id="ARBA00023125"/>
    </source>
</evidence>
<evidence type="ECO:0000256" key="1">
    <source>
        <dbReference type="ARBA" id="ARBA00022553"/>
    </source>
</evidence>
<dbReference type="InterPro" id="IPR011006">
    <property type="entry name" value="CheY-like_superfamily"/>
</dbReference>
<evidence type="ECO:0000256" key="5">
    <source>
        <dbReference type="PROSITE-ProRule" id="PRU00169"/>
    </source>
</evidence>
<dbReference type="KEGG" id="tsph:KIH39_09465"/>
<proteinExistence type="predicted"/>